<protein>
    <submittedName>
        <fullName evidence="1">Uncharacterized protein</fullName>
    </submittedName>
</protein>
<accession>A0ABR1LJB5</accession>
<keyword evidence="2" id="KW-1185">Reference proteome</keyword>
<dbReference type="EMBL" id="JBBPEH010000008">
    <property type="protein sequence ID" value="KAK7535284.1"/>
    <property type="molecule type" value="Genomic_DNA"/>
</dbReference>
<evidence type="ECO:0000313" key="2">
    <source>
        <dbReference type="Proteomes" id="UP001360953"/>
    </source>
</evidence>
<proteinExistence type="predicted"/>
<dbReference type="Proteomes" id="UP001360953">
    <property type="component" value="Unassembled WGS sequence"/>
</dbReference>
<comment type="caution">
    <text evidence="1">The sequence shown here is derived from an EMBL/GenBank/DDBJ whole genome shotgun (WGS) entry which is preliminary data.</text>
</comment>
<sequence length="411" mass="45187">MAFGGSVTLIGLNMSMSRPVASCAWGGFIPTRSIHVHSRRENSLFVSISSCAFLFVPKTRHRAQSKPPCAAISPSTLYLSTPTAMPDISPSPNVISLSNSAAMSEIAPASPPAADMAVSARAALSARPLPTLPAEVRNRIWGFVLEEDHSPLANGLTMDCKLLSPRGAQVVVDFKASLLRSNIRVTPVVRTEYLSLLWASYNTICFCSCNTKASATFDTAFLRFAQHPRLFSIDYRTHPGAMRNNALAVMKPFVHNLVQMRYQGTIHLGGVLYEAYLAQMGLNLLHGLFKEGYGFQEALDRVARLSGWRYHSTMYSRNDHRTVFPGRGRCSMRKLSRFDARESFFSARDAALAAGMYAFEAQEAGKDAREAYRKSLPKVLVGDYGIPDGVKVEHNSVQLEWDLSGVKVEGI</sequence>
<organism evidence="1 2">
    <name type="scientific">Phyllosticta citribraziliensis</name>
    <dbReference type="NCBI Taxonomy" id="989973"/>
    <lineage>
        <taxon>Eukaryota</taxon>
        <taxon>Fungi</taxon>
        <taxon>Dikarya</taxon>
        <taxon>Ascomycota</taxon>
        <taxon>Pezizomycotina</taxon>
        <taxon>Dothideomycetes</taxon>
        <taxon>Dothideomycetes incertae sedis</taxon>
        <taxon>Botryosphaeriales</taxon>
        <taxon>Phyllostictaceae</taxon>
        <taxon>Phyllosticta</taxon>
    </lineage>
</organism>
<dbReference type="GeneID" id="92031198"/>
<reference evidence="1 2" key="1">
    <citation type="submission" date="2024-04" db="EMBL/GenBank/DDBJ databases">
        <title>Phyllosticta paracitricarpa is synonymous to the EU quarantine fungus P. citricarpa based on phylogenomic analyses.</title>
        <authorList>
            <consortium name="Lawrence Berkeley National Laboratory"/>
            <person name="Van ingen-buijs V.A."/>
            <person name="Van westerhoven A.C."/>
            <person name="Haridas S."/>
            <person name="Skiadas P."/>
            <person name="Martin F."/>
            <person name="Groenewald J.Z."/>
            <person name="Crous P.W."/>
            <person name="Seidl M.F."/>
        </authorList>
    </citation>
    <scope>NUCLEOTIDE SEQUENCE [LARGE SCALE GENOMIC DNA]</scope>
    <source>
        <strain evidence="1 2">CPC 17464</strain>
    </source>
</reference>
<dbReference type="RefSeq" id="XP_066654009.1">
    <property type="nucleotide sequence ID" value="XM_066798292.1"/>
</dbReference>
<gene>
    <name evidence="1" type="ORF">J3D65DRAFT_604681</name>
</gene>
<evidence type="ECO:0000313" key="1">
    <source>
        <dbReference type="EMBL" id="KAK7535284.1"/>
    </source>
</evidence>
<name>A0ABR1LJB5_9PEZI</name>